<evidence type="ECO:0000313" key="8">
    <source>
        <dbReference type="EMBL" id="MTB96334.1"/>
    </source>
</evidence>
<feature type="transmembrane region" description="Helical" evidence="6">
    <location>
        <begin position="37"/>
        <end position="59"/>
    </location>
</feature>
<evidence type="ECO:0000256" key="1">
    <source>
        <dbReference type="ARBA" id="ARBA00004651"/>
    </source>
</evidence>
<accession>A0A6I3JDT9</accession>
<feature type="transmembrane region" description="Helical" evidence="6">
    <location>
        <begin position="203"/>
        <end position="224"/>
    </location>
</feature>
<evidence type="ECO:0000256" key="6">
    <source>
        <dbReference type="SAM" id="Phobius"/>
    </source>
</evidence>
<feature type="transmembrane region" description="Helical" evidence="6">
    <location>
        <begin position="684"/>
        <end position="707"/>
    </location>
</feature>
<feature type="domain" description="ABC3 transporter permease C-terminal" evidence="7">
    <location>
        <begin position="48"/>
        <end position="154"/>
    </location>
</feature>
<feature type="transmembrane region" description="Helical" evidence="6">
    <location>
        <begin position="630"/>
        <end position="653"/>
    </location>
</feature>
<evidence type="ECO:0000256" key="4">
    <source>
        <dbReference type="ARBA" id="ARBA00022989"/>
    </source>
</evidence>
<feature type="transmembrane region" description="Helical" evidence="6">
    <location>
        <begin position="85"/>
        <end position="107"/>
    </location>
</feature>
<evidence type="ECO:0000313" key="9">
    <source>
        <dbReference type="Proteomes" id="UP000433406"/>
    </source>
</evidence>
<sequence>MKRTLRGAWSRRSTLLPLLLLTVVVTAGCVSVLGVAAAAGTSAALAVPLLVLGAVAVPTTGRELAAARRGEVAIARLRGLEGRSLHVLLALEPLLVLLLGGLAGWLLGTLGARVATTAWTDADPATYTLGGVVATLAVVVAGLVGVVAGMAGALREPLADQVTPAARPRRRGLVATFLDVLVVVGAVVAAYRASTVPADEPDWVVLAGPALLGLAVGQAAVLVVRLGARAVVARAGGSLAGYLAARRIARSADAGDALRVLVAAAVVAALAATGAAQVGDWTDETARLRAGAPVVVTQPEQDADGLLGLTRDLDPDGRWLMAAVVVPGGGSVPARRVFLDTERYDAVVGDFLADTPAAGVAGHVAELAGTSAGVVTGGTLVVTLRGVSPRTDGLLRPLVTLELRDASGEERFVPVFAEVPRDGSPVTVERPVTDCADGCLVERVVLDRTPGTSPLPYVLSGLRLRPPGPADAPEVDLLDGGWEPEGPDRFGRPGGALPVDLGLLARTADRPQVAVRTVEAPSTPVLATDTAVWPDGPPLLDSVGGDDRPAGVLERFPALPLVEADGLLADLPRAAVGSPPTVPAAEPMVLVRADAPGDLVETLADAEGAEVRTLAQVEEDVAAESGSAQALVYALVAGFALLVAVLVLVTAVARQRAGWLRDVAALRVVGLAPARLRAAGLAEAAWLAAAALVATVVGAALAARLLLAHLALVDVPEHAVPLTTGPALAPLVVAALVVAAVVLGVTGRGRTAPAAESRPAILREEATR</sequence>
<evidence type="ECO:0000256" key="3">
    <source>
        <dbReference type="ARBA" id="ARBA00022692"/>
    </source>
</evidence>
<dbReference type="GO" id="GO:0005886">
    <property type="term" value="C:plasma membrane"/>
    <property type="evidence" value="ECO:0007669"/>
    <property type="project" value="UniProtKB-SubCell"/>
</dbReference>
<feature type="transmembrane region" description="Helical" evidence="6">
    <location>
        <begin position="727"/>
        <end position="745"/>
    </location>
</feature>
<evidence type="ECO:0000259" key="7">
    <source>
        <dbReference type="Pfam" id="PF02687"/>
    </source>
</evidence>
<gene>
    <name evidence="8" type="ORF">GGQ22_14755</name>
</gene>
<keyword evidence="3 6" id="KW-0812">Transmembrane</keyword>
<dbReference type="PROSITE" id="PS51257">
    <property type="entry name" value="PROKAR_LIPOPROTEIN"/>
    <property type="match status" value="1"/>
</dbReference>
<keyword evidence="4 6" id="KW-1133">Transmembrane helix</keyword>
<organism evidence="8 9">
    <name type="scientific">Nocardioides marmotae</name>
    <dbReference type="NCBI Taxonomy" id="2663857"/>
    <lineage>
        <taxon>Bacteria</taxon>
        <taxon>Bacillati</taxon>
        <taxon>Actinomycetota</taxon>
        <taxon>Actinomycetes</taxon>
        <taxon>Propionibacteriales</taxon>
        <taxon>Nocardioidaceae</taxon>
        <taxon>Nocardioides</taxon>
    </lineage>
</organism>
<dbReference type="RefSeq" id="WP_154616089.1">
    <property type="nucleotide sequence ID" value="NZ_CP053660.1"/>
</dbReference>
<reference evidence="8 9" key="1">
    <citation type="submission" date="2019-10" db="EMBL/GenBank/DDBJ databases">
        <title>Nocardioides novel species isolated from the excrement of Marmot.</title>
        <authorList>
            <person name="Zhang G."/>
        </authorList>
    </citation>
    <scope>NUCLEOTIDE SEQUENCE [LARGE SCALE GENOMIC DNA]</scope>
    <source>
        <strain evidence="9">zg-579</strain>
    </source>
</reference>
<dbReference type="EMBL" id="WLCI01000015">
    <property type="protein sequence ID" value="MTB96334.1"/>
    <property type="molecule type" value="Genomic_DNA"/>
</dbReference>
<comment type="caution">
    <text evidence="8">The sequence shown here is derived from an EMBL/GenBank/DDBJ whole genome shotgun (WGS) entry which is preliminary data.</text>
</comment>
<dbReference type="InterPro" id="IPR003838">
    <property type="entry name" value="ABC3_permease_C"/>
</dbReference>
<feature type="transmembrane region" description="Helical" evidence="6">
    <location>
        <begin position="257"/>
        <end position="279"/>
    </location>
</feature>
<keyword evidence="5 6" id="KW-0472">Membrane</keyword>
<protein>
    <submittedName>
        <fullName evidence="8">FtsX-like permease family protein</fullName>
    </submittedName>
</protein>
<evidence type="ECO:0000256" key="5">
    <source>
        <dbReference type="ARBA" id="ARBA00023136"/>
    </source>
</evidence>
<dbReference type="Proteomes" id="UP000433406">
    <property type="component" value="Unassembled WGS sequence"/>
</dbReference>
<dbReference type="Pfam" id="PF02687">
    <property type="entry name" value="FtsX"/>
    <property type="match status" value="1"/>
</dbReference>
<feature type="transmembrane region" description="Helical" evidence="6">
    <location>
        <begin position="172"/>
        <end position="191"/>
    </location>
</feature>
<dbReference type="AlphaFoldDB" id="A0A6I3JDT9"/>
<keyword evidence="2" id="KW-1003">Cell membrane</keyword>
<evidence type="ECO:0000256" key="2">
    <source>
        <dbReference type="ARBA" id="ARBA00022475"/>
    </source>
</evidence>
<proteinExistence type="predicted"/>
<feature type="transmembrane region" description="Helical" evidence="6">
    <location>
        <begin position="127"/>
        <end position="151"/>
    </location>
</feature>
<comment type="subcellular location">
    <subcellularLocation>
        <location evidence="1">Cell membrane</location>
        <topology evidence="1">Multi-pass membrane protein</topology>
    </subcellularLocation>
</comment>
<name>A0A6I3JDT9_9ACTN</name>
<keyword evidence="9" id="KW-1185">Reference proteome</keyword>